<evidence type="ECO:0000313" key="2">
    <source>
        <dbReference type="EMBL" id="OYQ31566.1"/>
    </source>
</evidence>
<dbReference type="AlphaFoldDB" id="A0A255YQR5"/>
<accession>A0A255YQR5</accession>
<feature type="region of interest" description="Disordered" evidence="1">
    <location>
        <begin position="1"/>
        <end position="25"/>
    </location>
</feature>
<dbReference type="Proteomes" id="UP000216998">
    <property type="component" value="Unassembled WGS sequence"/>
</dbReference>
<dbReference type="OrthoDB" id="7362753at2"/>
<protein>
    <submittedName>
        <fullName evidence="2">Uncharacterized protein</fullName>
    </submittedName>
</protein>
<sequence length="143" mass="15081">MMGLHGADPGDRPPHRTHLERPVSPADGPFAFGKADIVNAFQLATDNMGRALPVAPPCSVGLAVFLTAGTPRLITVPANARLVLFNATQAFWARFGLAVTLPTVDILDGTAPELNPAGRRLDGISQIGLVAATDSIVNLLFYR</sequence>
<feature type="compositionally biased region" description="Basic and acidic residues" evidence="1">
    <location>
        <begin position="8"/>
        <end position="21"/>
    </location>
</feature>
<keyword evidence="3" id="KW-1185">Reference proteome</keyword>
<evidence type="ECO:0000256" key="1">
    <source>
        <dbReference type="SAM" id="MobiDB-lite"/>
    </source>
</evidence>
<dbReference type="EMBL" id="NOXU01000032">
    <property type="protein sequence ID" value="OYQ31566.1"/>
    <property type="molecule type" value="Genomic_DNA"/>
</dbReference>
<comment type="caution">
    <text evidence="2">The sequence shown here is derived from an EMBL/GenBank/DDBJ whole genome shotgun (WGS) entry which is preliminary data.</text>
</comment>
<evidence type="ECO:0000313" key="3">
    <source>
        <dbReference type="Proteomes" id="UP000216998"/>
    </source>
</evidence>
<reference evidence="2 3" key="1">
    <citation type="submission" date="2017-07" db="EMBL/GenBank/DDBJ databases">
        <title>Niveispirillum cyanobacteriorum sp. nov., isolated from cyanobacterial aggregates in a eutrophic lake.</title>
        <authorList>
            <person name="Cai H."/>
        </authorList>
    </citation>
    <scope>NUCLEOTIDE SEQUENCE [LARGE SCALE GENOMIC DNA]</scope>
    <source>
        <strain evidence="3">TH1-14</strain>
    </source>
</reference>
<organism evidence="2 3">
    <name type="scientific">Niveispirillum lacus</name>
    <dbReference type="NCBI Taxonomy" id="1981099"/>
    <lineage>
        <taxon>Bacteria</taxon>
        <taxon>Pseudomonadati</taxon>
        <taxon>Pseudomonadota</taxon>
        <taxon>Alphaproteobacteria</taxon>
        <taxon>Rhodospirillales</taxon>
        <taxon>Azospirillaceae</taxon>
        <taxon>Niveispirillum</taxon>
    </lineage>
</organism>
<gene>
    <name evidence="2" type="ORF">CHU95_20710</name>
</gene>
<name>A0A255YQR5_9PROT</name>
<dbReference type="RefSeq" id="WP_133065608.1">
    <property type="nucleotide sequence ID" value="NZ_NOXU01000032.1"/>
</dbReference>
<proteinExistence type="predicted"/>